<dbReference type="SUPFAM" id="SSF52151">
    <property type="entry name" value="FabD/lysophospholipase-like"/>
    <property type="match status" value="1"/>
</dbReference>
<feature type="region of interest" description="Disordered" evidence="5">
    <location>
        <begin position="1"/>
        <end position="20"/>
    </location>
</feature>
<protein>
    <submittedName>
        <fullName evidence="8">KR domain-containing protein</fullName>
    </submittedName>
</protein>
<dbReference type="SUPFAM" id="SSF51735">
    <property type="entry name" value="NAD(P)-binding Rossmann-fold domains"/>
    <property type="match status" value="1"/>
</dbReference>
<dbReference type="AlphaFoldDB" id="A0A370GXB6"/>
<keyword evidence="9" id="KW-1185">Reference proteome</keyword>
<evidence type="ECO:0000313" key="8">
    <source>
        <dbReference type="EMBL" id="RDI48201.1"/>
    </source>
</evidence>
<keyword evidence="4" id="KW-0511">Multifunctional enzyme</keyword>
<proteinExistence type="predicted"/>
<dbReference type="InterPro" id="IPR036291">
    <property type="entry name" value="NAD(P)-bd_dom_sf"/>
</dbReference>
<dbReference type="SMART" id="SM00822">
    <property type="entry name" value="PKS_KR"/>
    <property type="match status" value="1"/>
</dbReference>
<dbReference type="Proteomes" id="UP000255355">
    <property type="component" value="Unassembled WGS sequence"/>
</dbReference>
<dbReference type="SMART" id="SM00827">
    <property type="entry name" value="PKS_AT"/>
    <property type="match status" value="1"/>
</dbReference>
<organism evidence="8 9">
    <name type="scientific">Nocardia mexicana</name>
    <dbReference type="NCBI Taxonomy" id="279262"/>
    <lineage>
        <taxon>Bacteria</taxon>
        <taxon>Bacillati</taxon>
        <taxon>Actinomycetota</taxon>
        <taxon>Actinomycetes</taxon>
        <taxon>Mycobacteriales</taxon>
        <taxon>Nocardiaceae</taxon>
        <taxon>Nocardia</taxon>
    </lineage>
</organism>
<evidence type="ECO:0000256" key="1">
    <source>
        <dbReference type="ARBA" id="ARBA00022450"/>
    </source>
</evidence>
<evidence type="ECO:0000256" key="5">
    <source>
        <dbReference type="SAM" id="MobiDB-lite"/>
    </source>
</evidence>
<evidence type="ECO:0000259" key="6">
    <source>
        <dbReference type="SMART" id="SM00822"/>
    </source>
</evidence>
<dbReference type="OrthoDB" id="4515293at2"/>
<evidence type="ECO:0000313" key="9">
    <source>
        <dbReference type="Proteomes" id="UP000255355"/>
    </source>
</evidence>
<dbReference type="Gene3D" id="3.40.50.720">
    <property type="entry name" value="NAD(P)-binding Rossmann-like Domain"/>
    <property type="match status" value="1"/>
</dbReference>
<evidence type="ECO:0000259" key="7">
    <source>
        <dbReference type="SMART" id="SM00827"/>
    </source>
</evidence>
<keyword evidence="3" id="KW-0808">Transferase</keyword>
<evidence type="ECO:0000256" key="4">
    <source>
        <dbReference type="ARBA" id="ARBA00023268"/>
    </source>
</evidence>
<feature type="domain" description="Ketoreductase" evidence="6">
    <location>
        <begin position="616"/>
        <end position="788"/>
    </location>
</feature>
<dbReference type="EMBL" id="QQAZ01000008">
    <property type="protein sequence ID" value="RDI48201.1"/>
    <property type="molecule type" value="Genomic_DNA"/>
</dbReference>
<keyword evidence="2" id="KW-0597">Phosphoprotein</keyword>
<dbReference type="STRING" id="1210089.GCA_001613165_05854"/>
<dbReference type="Gene3D" id="3.30.70.3290">
    <property type="match status" value="1"/>
</dbReference>
<dbReference type="InterPro" id="IPR016036">
    <property type="entry name" value="Malonyl_transacylase_ACP-bd"/>
</dbReference>
<feature type="domain" description="Malonyl-CoA:ACP transacylase (MAT)" evidence="7">
    <location>
        <begin position="29"/>
        <end position="322"/>
    </location>
</feature>
<dbReference type="InterPro" id="IPR050091">
    <property type="entry name" value="PKS_NRPS_Biosynth_Enz"/>
</dbReference>
<name>A0A370GXB6_9NOCA</name>
<evidence type="ECO:0000256" key="3">
    <source>
        <dbReference type="ARBA" id="ARBA00022679"/>
    </source>
</evidence>
<dbReference type="InterPro" id="IPR057326">
    <property type="entry name" value="KR_dom"/>
</dbReference>
<dbReference type="InterPro" id="IPR013968">
    <property type="entry name" value="PKS_KR"/>
</dbReference>
<accession>A0A370GXB6</accession>
<dbReference type="PANTHER" id="PTHR43775">
    <property type="entry name" value="FATTY ACID SYNTHASE"/>
    <property type="match status" value="1"/>
</dbReference>
<dbReference type="PANTHER" id="PTHR43775:SF37">
    <property type="entry name" value="SI:DKEY-61P9.11"/>
    <property type="match status" value="1"/>
</dbReference>
<dbReference type="Pfam" id="PF08659">
    <property type="entry name" value="KR"/>
    <property type="match status" value="1"/>
</dbReference>
<evidence type="ECO:0000256" key="2">
    <source>
        <dbReference type="ARBA" id="ARBA00022553"/>
    </source>
</evidence>
<dbReference type="InterPro" id="IPR016035">
    <property type="entry name" value="Acyl_Trfase/lysoPLipase"/>
</dbReference>
<sequence length="891" mass="93447">MTEPPPAYPSAPAAAGRESSNPPGGVLFLFSGQGGEHARMGRALAARYPVFARVVDAATDAVVRAGGRRVWTPRHGFAKSLETPDVAQPALFAYQLALAKLLNAWGIRADAVAGHGVGEIAGAVVSGALALSDGARVAVARGHALMQAGATGATAVLTATPEEVRRLVEPVRGSVAITAVDGPRSVVVSGVPRYVETLVRRARRRDLPVRLLADDPARQPRSMSDILPDFMIRLEGVVSTNPRVPIYSTVRGGQVITTAELTIDYWSESVCGPVDLAAALGTAASGGISTVVELAPHPVLETAVRFYAKFRDSTYPMADRNNEAEAFLAAVARMYAEGRVGHAEAVESPSAQRDPEPDGLGDGGFAPPRIGSGQPATLGPSGSTKPTAVHPTNGHDDTAAEMLRGTAVYDPTVATATEWARSILSEECWVTAPEHVAAQSIPSFRRVLVVGESALATALERQLDRRLPTLRVARDPADAGPIVSSMLTDHATPTAVTLVWPDADRSDSPLPDIASMLDLLQRAQGNAATATLSMVLRDRGSLTQNAVAGLARSLQLESRRPTRLVWATGDEPAPIVDLILNPTGPEEVLVDGHTLRTRHFRPAPAATAPIAVRPGGTYVVTGGLGALGSVAVRWLLDAGARDVVVLTRTPRPLPRLHEGVDDRIVVVRCDVTDRADLANALFDIRACGSTIRGVVHAAGIRRRSEFRSVTSRLLADSFEPRVTAAANLLDLTGTDPIDFVLLSSSATGALGASDRAADAAAHAALDALARNRTDEHIVSIGWGDWISGPTASADHADLLRAGITPFDVARGIAALSVVLSHRAPSVLAVDYSPTDDTSPLAERLRGLLPERAGRAFPATNGITTPLGFPTAATLATALTEGFPHARHHDPP</sequence>
<dbReference type="Pfam" id="PF00698">
    <property type="entry name" value="Acyl_transf_1"/>
    <property type="match status" value="1"/>
</dbReference>
<dbReference type="GO" id="GO:0004312">
    <property type="term" value="F:fatty acid synthase activity"/>
    <property type="evidence" value="ECO:0007669"/>
    <property type="project" value="TreeGrafter"/>
</dbReference>
<dbReference type="GO" id="GO:0006633">
    <property type="term" value="P:fatty acid biosynthetic process"/>
    <property type="evidence" value="ECO:0007669"/>
    <property type="project" value="TreeGrafter"/>
</dbReference>
<feature type="region of interest" description="Disordered" evidence="5">
    <location>
        <begin position="343"/>
        <end position="397"/>
    </location>
</feature>
<dbReference type="RefSeq" id="WP_068026709.1">
    <property type="nucleotide sequence ID" value="NZ_QQAZ01000008.1"/>
</dbReference>
<gene>
    <name evidence="8" type="ORF">DFR68_10829</name>
</gene>
<keyword evidence="1" id="KW-0596">Phosphopantetheine</keyword>
<dbReference type="InterPro" id="IPR014043">
    <property type="entry name" value="Acyl_transferase_dom"/>
</dbReference>
<comment type="caution">
    <text evidence="8">The sequence shown here is derived from an EMBL/GenBank/DDBJ whole genome shotgun (WGS) entry which is preliminary data.</text>
</comment>
<dbReference type="SUPFAM" id="SSF55048">
    <property type="entry name" value="Probable ACP-binding domain of malonyl-CoA ACP transacylase"/>
    <property type="match status" value="1"/>
</dbReference>
<dbReference type="Gene3D" id="3.40.366.10">
    <property type="entry name" value="Malonyl-Coenzyme A Acyl Carrier Protein, domain 2"/>
    <property type="match status" value="1"/>
</dbReference>
<dbReference type="InterPro" id="IPR001227">
    <property type="entry name" value="Ac_transferase_dom_sf"/>
</dbReference>
<reference evidence="8 9" key="1">
    <citation type="submission" date="2018-07" db="EMBL/GenBank/DDBJ databases">
        <title>Genomic Encyclopedia of Type Strains, Phase IV (KMG-IV): sequencing the most valuable type-strain genomes for metagenomic binning, comparative biology and taxonomic classification.</title>
        <authorList>
            <person name="Goeker M."/>
        </authorList>
    </citation>
    <scope>NUCLEOTIDE SEQUENCE [LARGE SCALE GENOMIC DNA]</scope>
    <source>
        <strain evidence="8 9">DSM 44952</strain>
    </source>
</reference>